<evidence type="ECO:0000256" key="1">
    <source>
        <dbReference type="SAM" id="Phobius"/>
    </source>
</evidence>
<keyword evidence="1" id="KW-1133">Transmembrane helix</keyword>
<keyword evidence="1" id="KW-0812">Transmembrane</keyword>
<feature type="transmembrane region" description="Helical" evidence="1">
    <location>
        <begin position="183"/>
        <end position="204"/>
    </location>
</feature>
<reference evidence="2 3" key="1">
    <citation type="submission" date="2023-09" db="EMBL/GenBank/DDBJ databases">
        <authorList>
            <person name="Rey-Velasco X."/>
        </authorList>
    </citation>
    <scope>NUCLEOTIDE SEQUENCE [LARGE SCALE GENOMIC DNA]</scope>
    <source>
        <strain evidence="2 3">W431</strain>
    </source>
</reference>
<name>A0ABU3A0L1_9GAMM</name>
<proteinExistence type="predicted"/>
<evidence type="ECO:0000313" key="2">
    <source>
        <dbReference type="EMBL" id="MDT0603077.1"/>
    </source>
</evidence>
<dbReference type="Pfam" id="PF03929">
    <property type="entry name" value="PepSY_TM"/>
    <property type="match status" value="1"/>
</dbReference>
<evidence type="ECO:0000313" key="3">
    <source>
        <dbReference type="Proteomes" id="UP001266357"/>
    </source>
</evidence>
<keyword evidence="3" id="KW-1185">Reference proteome</keyword>
<feature type="transmembrane region" description="Helical" evidence="1">
    <location>
        <begin position="142"/>
        <end position="163"/>
    </location>
</feature>
<feature type="transmembrane region" description="Helical" evidence="1">
    <location>
        <begin position="333"/>
        <end position="354"/>
    </location>
</feature>
<protein>
    <submittedName>
        <fullName evidence="2">PepSY-associated TM helix domain-containing protein</fullName>
    </submittedName>
</protein>
<comment type="caution">
    <text evidence="2">The sequence shown here is derived from an EMBL/GenBank/DDBJ whole genome shotgun (WGS) entry which is preliminary data.</text>
</comment>
<organism evidence="2 3">
    <name type="scientific">Thalassotalea castellviae</name>
    <dbReference type="NCBI Taxonomy" id="3075612"/>
    <lineage>
        <taxon>Bacteria</taxon>
        <taxon>Pseudomonadati</taxon>
        <taxon>Pseudomonadota</taxon>
        <taxon>Gammaproteobacteria</taxon>
        <taxon>Alteromonadales</taxon>
        <taxon>Colwelliaceae</taxon>
        <taxon>Thalassotalea</taxon>
    </lineage>
</organism>
<dbReference type="InterPro" id="IPR005625">
    <property type="entry name" value="PepSY-ass_TM"/>
</dbReference>
<dbReference type="Proteomes" id="UP001266357">
    <property type="component" value="Unassembled WGS sequence"/>
</dbReference>
<keyword evidence="1" id="KW-0472">Membrane</keyword>
<dbReference type="PANTHER" id="PTHR34219">
    <property type="entry name" value="IRON-REGULATED INNER MEMBRANE PROTEIN-RELATED"/>
    <property type="match status" value="1"/>
</dbReference>
<sequence>MKVWFRRLHLVLALLSGLFLVSLSISGGLLLYAKDIQAWINPQYWLVEDKPNPLKKAYLPLSELVERIENKTQQKVLIIEQASQINHSWQARLANKKYLNINPYTGEILLEHRFYDTFYGFVMSWHRWLLYTDEQGKTPMKVWMSIASLILIIEIVFGVYLWLKPKHRLKRLKVRWRAKNRVLLHQLHGTLGVLFALPLILIAFTGMTFQWQAQTKAIVQWLTLGQVEQHTFKGKVSDSKNNFQLDKAYMNAKSALADGSVYRIYLPKTDQQPLALRMKMPQESHGYSWSWANPYSGEVLSTFNAGKASWTTQVWNFRYKFHIGEFIGWPVKVLWLLISASPVFFVFTGIYLWLKRVKVRQHQQVRENLKRAKR</sequence>
<dbReference type="EMBL" id="JAVRIF010000002">
    <property type="protein sequence ID" value="MDT0603077.1"/>
    <property type="molecule type" value="Genomic_DNA"/>
</dbReference>
<dbReference type="RefSeq" id="WP_311578522.1">
    <property type="nucleotide sequence ID" value="NZ_JAVRIF010000002.1"/>
</dbReference>
<accession>A0ABU3A0L1</accession>
<gene>
    <name evidence="2" type="ORF">RM573_05675</name>
</gene>